<dbReference type="InterPro" id="IPR027383">
    <property type="entry name" value="Znf_put"/>
</dbReference>
<protein>
    <recommendedName>
        <fullName evidence="10">Regulator of SigK</fullName>
    </recommendedName>
    <alternativeName>
        <fullName evidence="9">Sigma-K anti-sigma factor RskA</fullName>
    </alternativeName>
</protein>
<dbReference type="PANTHER" id="PTHR37461">
    <property type="entry name" value="ANTI-SIGMA-K FACTOR RSKA"/>
    <property type="match status" value="1"/>
</dbReference>
<name>A0ABQ7FLL2_9ACTN</name>
<gene>
    <name evidence="15" type="ORF">GCU69_08270</name>
</gene>
<evidence type="ECO:0000256" key="11">
    <source>
        <dbReference type="SAM" id="MobiDB-lite"/>
    </source>
</evidence>
<dbReference type="InterPro" id="IPR041916">
    <property type="entry name" value="Anti_sigma_zinc_sf"/>
</dbReference>
<evidence type="ECO:0000256" key="8">
    <source>
        <dbReference type="ARBA" id="ARBA00023163"/>
    </source>
</evidence>
<keyword evidence="4 12" id="KW-0812">Transmembrane</keyword>
<dbReference type="Pfam" id="PF13490">
    <property type="entry name" value="zf-HC2"/>
    <property type="match status" value="1"/>
</dbReference>
<dbReference type="PANTHER" id="PTHR37461:SF1">
    <property type="entry name" value="ANTI-SIGMA-K FACTOR RSKA"/>
    <property type="match status" value="1"/>
</dbReference>
<evidence type="ECO:0000256" key="10">
    <source>
        <dbReference type="ARBA" id="ARBA00030803"/>
    </source>
</evidence>
<evidence type="ECO:0000256" key="3">
    <source>
        <dbReference type="ARBA" id="ARBA00022475"/>
    </source>
</evidence>
<dbReference type="Pfam" id="PF10099">
    <property type="entry name" value="RskA_C"/>
    <property type="match status" value="1"/>
</dbReference>
<dbReference type="Gene3D" id="1.10.10.1320">
    <property type="entry name" value="Anti-sigma factor, zinc-finger domain"/>
    <property type="match status" value="1"/>
</dbReference>
<dbReference type="InterPro" id="IPR051474">
    <property type="entry name" value="Anti-sigma-K/W_factor"/>
</dbReference>
<evidence type="ECO:0000256" key="6">
    <source>
        <dbReference type="ARBA" id="ARBA00023015"/>
    </source>
</evidence>
<keyword evidence="7 12" id="KW-0472">Membrane</keyword>
<feature type="transmembrane region" description="Helical" evidence="12">
    <location>
        <begin position="111"/>
        <end position="131"/>
    </location>
</feature>
<evidence type="ECO:0000256" key="9">
    <source>
        <dbReference type="ARBA" id="ARBA00029829"/>
    </source>
</evidence>
<dbReference type="InterPro" id="IPR018764">
    <property type="entry name" value="RskA_C"/>
</dbReference>
<keyword evidence="6" id="KW-0805">Transcription regulation</keyword>
<evidence type="ECO:0000256" key="12">
    <source>
        <dbReference type="SAM" id="Phobius"/>
    </source>
</evidence>
<proteinExistence type="predicted"/>
<evidence type="ECO:0000256" key="4">
    <source>
        <dbReference type="ARBA" id="ARBA00022692"/>
    </source>
</evidence>
<keyword evidence="16" id="KW-1185">Reference proteome</keyword>
<reference evidence="15 16" key="1">
    <citation type="submission" date="2019-10" db="EMBL/GenBank/DDBJ databases">
        <title>Streptomyces tenebrisbrunneis sp.nov., an endogenous actinomycete isolated from of Lycium ruthenicum.</title>
        <authorList>
            <person name="Ma L."/>
        </authorList>
    </citation>
    <scope>NUCLEOTIDE SEQUENCE [LARGE SCALE GENOMIC DNA]</scope>
    <source>
        <strain evidence="15 16">TRM 66187</strain>
    </source>
</reference>
<feature type="domain" description="Anti-sigma K factor RskA C-terminal" evidence="13">
    <location>
        <begin position="114"/>
        <end position="252"/>
    </location>
</feature>
<evidence type="ECO:0000256" key="2">
    <source>
        <dbReference type="ARBA" id="ARBA00004236"/>
    </source>
</evidence>
<feature type="region of interest" description="Disordered" evidence="11">
    <location>
        <begin position="78"/>
        <end position="105"/>
    </location>
</feature>
<keyword evidence="8" id="KW-0804">Transcription</keyword>
<comment type="subcellular location">
    <subcellularLocation>
        <location evidence="2">Cell membrane</location>
    </subcellularLocation>
    <subcellularLocation>
        <location evidence="1">Membrane</location>
        <topology evidence="1">Single-pass membrane protein</topology>
    </subcellularLocation>
</comment>
<keyword evidence="5 12" id="KW-1133">Transmembrane helix</keyword>
<evidence type="ECO:0000259" key="14">
    <source>
        <dbReference type="Pfam" id="PF13490"/>
    </source>
</evidence>
<evidence type="ECO:0000256" key="1">
    <source>
        <dbReference type="ARBA" id="ARBA00004167"/>
    </source>
</evidence>
<accession>A0ABQ7FLL2</accession>
<comment type="caution">
    <text evidence="15">The sequence shown here is derived from an EMBL/GenBank/DDBJ whole genome shotgun (WGS) entry which is preliminary data.</text>
</comment>
<evidence type="ECO:0000256" key="7">
    <source>
        <dbReference type="ARBA" id="ARBA00023136"/>
    </source>
</evidence>
<dbReference type="EMBL" id="WHPN01000200">
    <property type="protein sequence ID" value="KAF4409570.1"/>
    <property type="molecule type" value="Genomic_DNA"/>
</dbReference>
<evidence type="ECO:0000259" key="13">
    <source>
        <dbReference type="Pfam" id="PF10099"/>
    </source>
</evidence>
<evidence type="ECO:0000313" key="16">
    <source>
        <dbReference type="Proteomes" id="UP000621266"/>
    </source>
</evidence>
<evidence type="ECO:0000313" key="15">
    <source>
        <dbReference type="EMBL" id="KAF4409570.1"/>
    </source>
</evidence>
<keyword evidence="3" id="KW-1003">Cell membrane</keyword>
<organism evidence="15 16">
    <name type="scientific">Streptomyces lycii</name>
    <dbReference type="NCBI Taxonomy" id="2654337"/>
    <lineage>
        <taxon>Bacteria</taxon>
        <taxon>Bacillati</taxon>
        <taxon>Actinomycetota</taxon>
        <taxon>Actinomycetes</taxon>
        <taxon>Kitasatosporales</taxon>
        <taxon>Streptomycetaceae</taxon>
        <taxon>Streptomyces</taxon>
    </lineage>
</organism>
<evidence type="ECO:0000256" key="5">
    <source>
        <dbReference type="ARBA" id="ARBA00022989"/>
    </source>
</evidence>
<dbReference type="Proteomes" id="UP000621266">
    <property type="component" value="Unassembled WGS sequence"/>
</dbReference>
<dbReference type="RefSeq" id="WP_098754405.1">
    <property type="nucleotide sequence ID" value="NZ_WHPN01000200.1"/>
</dbReference>
<sequence length="263" mass="27595">MKRRATGRRGGTELHTLTGAYALHALPEEDRAAFEAHLGACPACAQEVSELTATAARIGSAESVEPPPRLRAEVLRRAAATRQEPPRTPGRSARGPGRPGTRHGGRTLTRFLLAACLAAAAALGGVSAWQYQQARDARSDARRAEQRSQDLARVLTAPDARSITGRVGTGATGTAVVSRGEDRAVFLASGLPRLAADRVYQLWFDDHGTMRPAGVMDLRAEAGAVLLEGRVGEAVGLGITVEPAGGSPRPTGEPLAVMEFPAE</sequence>
<feature type="domain" description="Putative zinc-finger" evidence="14">
    <location>
        <begin position="16"/>
        <end position="45"/>
    </location>
</feature>